<keyword evidence="3" id="KW-1185">Reference proteome</keyword>
<dbReference type="CDD" id="cd18186">
    <property type="entry name" value="BTB_POZ_ZBTB_KLHL-like"/>
    <property type="match status" value="2"/>
</dbReference>
<dbReference type="InterPro" id="IPR044714">
    <property type="entry name" value="AtSIBP1-like"/>
</dbReference>
<dbReference type="Gene3D" id="3.30.710.10">
    <property type="entry name" value="Potassium Channel Kv1.1, Chain A"/>
    <property type="match status" value="2"/>
</dbReference>
<dbReference type="SMART" id="SM00225">
    <property type="entry name" value="BTB"/>
    <property type="match status" value="2"/>
</dbReference>
<dbReference type="PROSITE" id="PS50097">
    <property type="entry name" value="BTB"/>
    <property type="match status" value="2"/>
</dbReference>
<evidence type="ECO:0000313" key="2">
    <source>
        <dbReference type="EMBL" id="PCH36294.1"/>
    </source>
</evidence>
<name>A0A2H3JHX9_WOLCO</name>
<evidence type="ECO:0000313" key="3">
    <source>
        <dbReference type="Proteomes" id="UP000218811"/>
    </source>
</evidence>
<gene>
    <name evidence="2" type="ORF">WOLCODRAFT_126999</name>
</gene>
<sequence length="530" mass="58471">MSGTTAAQPSASVPAMKLARYPFDLEDADVTLCSSDKVRFRVYRNILSIASPFFKSMFSLPQPADSSEAARDIDVTENSKTVDILLRLCYPVADPSISTLKQARAVLEAAHKYELSVAILSMDKIMTAFISSHPLSVYAIACKNGLEALAQRAARHAVTHDVVKGAYVHAFEEISAGCYHRLLKLQSIGVKKMELIRSFCSPNVRPPRGDAPHSSPRFSFGLQNVSAPFDSPDADLVLESSDMTRFRVHKVIITLSSPVLREMVKQEVDQRSAGVQALPIVHISENSASLELLLRLCYPIDLPPLNNHRLFFSVLEASHKFKIKRAVHILEQQLEDLMSSDPLRSYLLAASHRQKEHAVKSANLLLEGTIYKLQSTYVDDMEAVTAGPYFRLLQFHIQCSEAINKCGSLVKDWIPDDEIRSLYCPVQFNPFSSTSLSSTSFNSCVSISGSASPPWLSQFIQESVTAAVKKPSSRTVTDAGTLLKLTPKVFGCCVACKAIDPDRLRTLVHSVGKKIDEATSKVRQAFEPVI</sequence>
<proteinExistence type="predicted"/>
<feature type="domain" description="BTB" evidence="1">
    <location>
        <begin position="28"/>
        <end position="90"/>
    </location>
</feature>
<feature type="domain" description="BTB" evidence="1">
    <location>
        <begin position="234"/>
        <end position="298"/>
    </location>
</feature>
<dbReference type="EMBL" id="KB467876">
    <property type="protein sequence ID" value="PCH36294.1"/>
    <property type="molecule type" value="Genomic_DNA"/>
</dbReference>
<evidence type="ECO:0000259" key="1">
    <source>
        <dbReference type="PROSITE" id="PS50097"/>
    </source>
</evidence>
<dbReference type="InterPro" id="IPR011333">
    <property type="entry name" value="SKP1/BTB/POZ_sf"/>
</dbReference>
<dbReference type="SUPFAM" id="SSF54695">
    <property type="entry name" value="POZ domain"/>
    <property type="match status" value="2"/>
</dbReference>
<dbReference type="OMA" id="NECTIGW"/>
<reference evidence="2 3" key="1">
    <citation type="journal article" date="2012" name="Science">
        <title>The Paleozoic origin of enzymatic lignin decomposition reconstructed from 31 fungal genomes.</title>
        <authorList>
            <person name="Floudas D."/>
            <person name="Binder M."/>
            <person name="Riley R."/>
            <person name="Barry K."/>
            <person name="Blanchette R.A."/>
            <person name="Henrissat B."/>
            <person name="Martinez A.T."/>
            <person name="Otillar R."/>
            <person name="Spatafora J.W."/>
            <person name="Yadav J.S."/>
            <person name="Aerts A."/>
            <person name="Benoit I."/>
            <person name="Boyd A."/>
            <person name="Carlson A."/>
            <person name="Copeland A."/>
            <person name="Coutinho P.M."/>
            <person name="de Vries R.P."/>
            <person name="Ferreira P."/>
            <person name="Findley K."/>
            <person name="Foster B."/>
            <person name="Gaskell J."/>
            <person name="Glotzer D."/>
            <person name="Gorecki P."/>
            <person name="Heitman J."/>
            <person name="Hesse C."/>
            <person name="Hori C."/>
            <person name="Igarashi K."/>
            <person name="Jurgens J.A."/>
            <person name="Kallen N."/>
            <person name="Kersten P."/>
            <person name="Kohler A."/>
            <person name="Kuees U."/>
            <person name="Kumar T.K.A."/>
            <person name="Kuo A."/>
            <person name="LaButti K."/>
            <person name="Larrondo L.F."/>
            <person name="Lindquist E."/>
            <person name="Ling A."/>
            <person name="Lombard V."/>
            <person name="Lucas S."/>
            <person name="Lundell T."/>
            <person name="Martin R."/>
            <person name="McLaughlin D.J."/>
            <person name="Morgenstern I."/>
            <person name="Morin E."/>
            <person name="Murat C."/>
            <person name="Nagy L.G."/>
            <person name="Nolan M."/>
            <person name="Ohm R.A."/>
            <person name="Patyshakuliyeva A."/>
            <person name="Rokas A."/>
            <person name="Ruiz-Duenas F.J."/>
            <person name="Sabat G."/>
            <person name="Salamov A."/>
            <person name="Samejima M."/>
            <person name="Schmutz J."/>
            <person name="Slot J.C."/>
            <person name="St John F."/>
            <person name="Stenlid J."/>
            <person name="Sun H."/>
            <person name="Sun S."/>
            <person name="Syed K."/>
            <person name="Tsang A."/>
            <person name="Wiebenga A."/>
            <person name="Young D."/>
            <person name="Pisabarro A."/>
            <person name="Eastwood D.C."/>
            <person name="Martin F."/>
            <person name="Cullen D."/>
            <person name="Grigoriev I.V."/>
            <person name="Hibbett D.S."/>
        </authorList>
    </citation>
    <scope>NUCLEOTIDE SEQUENCE [LARGE SCALE GENOMIC DNA]</scope>
    <source>
        <strain evidence="2 3">MD-104</strain>
    </source>
</reference>
<accession>A0A2H3JHX9</accession>
<organism evidence="2 3">
    <name type="scientific">Wolfiporia cocos (strain MD-104)</name>
    <name type="common">Brown rot fungus</name>
    <dbReference type="NCBI Taxonomy" id="742152"/>
    <lineage>
        <taxon>Eukaryota</taxon>
        <taxon>Fungi</taxon>
        <taxon>Dikarya</taxon>
        <taxon>Basidiomycota</taxon>
        <taxon>Agaricomycotina</taxon>
        <taxon>Agaricomycetes</taxon>
        <taxon>Polyporales</taxon>
        <taxon>Phaeolaceae</taxon>
        <taxon>Wolfiporia</taxon>
    </lineage>
</organism>
<dbReference type="InterPro" id="IPR000210">
    <property type="entry name" value="BTB/POZ_dom"/>
</dbReference>
<protein>
    <recommendedName>
        <fullName evidence="1">BTB domain-containing protein</fullName>
    </recommendedName>
</protein>
<dbReference type="AlphaFoldDB" id="A0A2H3JHX9"/>
<dbReference type="Pfam" id="PF00651">
    <property type="entry name" value="BTB"/>
    <property type="match status" value="2"/>
</dbReference>
<dbReference type="Proteomes" id="UP000218811">
    <property type="component" value="Unassembled WGS sequence"/>
</dbReference>
<dbReference type="PANTHER" id="PTHR46672">
    <property type="entry name" value="OS08G0495500 PROTEIN-RELATED"/>
    <property type="match status" value="1"/>
</dbReference>
<dbReference type="STRING" id="742152.A0A2H3JHX9"/>
<dbReference type="OrthoDB" id="3164835at2759"/>